<dbReference type="STRING" id="471704.A0A151IW87"/>
<accession>A0A151IW87</accession>
<dbReference type="Pfam" id="PF24664">
    <property type="entry name" value="Monjiviricetes_fusion"/>
    <property type="match status" value="1"/>
</dbReference>
<gene>
    <name evidence="1" type="ORF">ALC57_15751</name>
</gene>
<proteinExistence type="predicted"/>
<evidence type="ECO:0000313" key="1">
    <source>
        <dbReference type="EMBL" id="KYN12084.1"/>
    </source>
</evidence>
<name>A0A151IW87_9HYME</name>
<reference evidence="1 2" key="1">
    <citation type="submission" date="2015-09" db="EMBL/GenBank/DDBJ databases">
        <title>Trachymyrmex cornetzi WGS genome.</title>
        <authorList>
            <person name="Nygaard S."/>
            <person name="Hu H."/>
            <person name="Boomsma J."/>
            <person name="Zhang G."/>
        </authorList>
    </citation>
    <scope>NUCLEOTIDE SEQUENCE [LARGE SCALE GENOMIC DNA]</scope>
    <source>
        <strain evidence="1">Tcor2-1</strain>
        <tissue evidence="1">Whole body</tissue>
    </source>
</reference>
<dbReference type="EMBL" id="KQ980869">
    <property type="protein sequence ID" value="KYN12084.1"/>
    <property type="molecule type" value="Genomic_DNA"/>
</dbReference>
<evidence type="ECO:0000313" key="2">
    <source>
        <dbReference type="Proteomes" id="UP000078492"/>
    </source>
</evidence>
<dbReference type="AlphaFoldDB" id="A0A151IW87"/>
<keyword evidence="2" id="KW-1185">Reference proteome</keyword>
<protein>
    <submittedName>
        <fullName evidence="1">Uncharacterized protein</fullName>
    </submittedName>
</protein>
<dbReference type="Proteomes" id="UP000078492">
    <property type="component" value="Unassembled WGS sequence"/>
</dbReference>
<sequence>MNMRNSGYKSEVENLYKTAIENLSKLKPSTQNTLHASTPFKSSESTFGTAAFSLDESEISDKTLVFDGSADSEDIATQPVRDSSDITSKRQTVVAIPKSRGPDGTMTHPNLFATLKYTVEAVPFFDDKNIPLNYFIEGCEEAKSMLPDEVESQFTKIIRTRIVGEARVQETVADTLRIERELHSMTDLRQNLENTSSKALNTNKLRETCQICYKEGHSASYCRKLTNFGTKILICQICKYINSKFVYVERHIQPYQLIFIIQINQLYRNILLQQRQLEYQTMQNALAIAATSPDIFAYHFMKGPGYMALLAGEVIHMVKCVPVEVKLAQTNECYEQLPVIRGNETYFLTPQTHVLSRHGTQITCNSFAPTMYLLGNSWYKIMPKSVETLPSTVMKPSTKPSWKYKCISPGALATSGIYSQTDLEELKDHIMFPAERPAILNTMARGILGHSTVMNGGSLSNLIDEASIERIAISAWKKFWNKFLIFGNISAGLIGIYLIARVIKLLLDTFVHGYALHTVYGWSVYLLGDVWDSLTQLLLHLGRNKPKDENPSAPDLELQKHNETETKLEPIYLLLPPREETAYTLELKN</sequence>
<organism evidence="1 2">
    <name type="scientific">Trachymyrmex cornetzi</name>
    <dbReference type="NCBI Taxonomy" id="471704"/>
    <lineage>
        <taxon>Eukaryota</taxon>
        <taxon>Metazoa</taxon>
        <taxon>Ecdysozoa</taxon>
        <taxon>Arthropoda</taxon>
        <taxon>Hexapoda</taxon>
        <taxon>Insecta</taxon>
        <taxon>Pterygota</taxon>
        <taxon>Neoptera</taxon>
        <taxon>Endopterygota</taxon>
        <taxon>Hymenoptera</taxon>
        <taxon>Apocrita</taxon>
        <taxon>Aculeata</taxon>
        <taxon>Formicoidea</taxon>
        <taxon>Formicidae</taxon>
        <taxon>Myrmicinae</taxon>
        <taxon>Trachymyrmex</taxon>
    </lineage>
</organism>